<reference evidence="2 3" key="1">
    <citation type="submission" date="2019-07" db="EMBL/GenBank/DDBJ databases">
        <title>Whole genome shotgun sequence of Methylobacterium gnaphalii NBRC 107716.</title>
        <authorList>
            <person name="Hosoyama A."/>
            <person name="Uohara A."/>
            <person name="Ohji S."/>
            <person name="Ichikawa N."/>
        </authorList>
    </citation>
    <scope>NUCLEOTIDE SEQUENCE [LARGE SCALE GENOMIC DNA]</scope>
    <source>
        <strain evidence="2 3">NBRC 107716</strain>
    </source>
</reference>
<feature type="region of interest" description="Disordered" evidence="1">
    <location>
        <begin position="1"/>
        <end position="36"/>
    </location>
</feature>
<accession>A0A512JMF0</accession>
<name>A0A512JMF0_9HYPH</name>
<protein>
    <submittedName>
        <fullName evidence="2">Uncharacterized protein</fullName>
    </submittedName>
</protein>
<organism evidence="2 3">
    <name type="scientific">Methylobacterium gnaphalii</name>
    <dbReference type="NCBI Taxonomy" id="1010610"/>
    <lineage>
        <taxon>Bacteria</taxon>
        <taxon>Pseudomonadati</taxon>
        <taxon>Pseudomonadota</taxon>
        <taxon>Alphaproteobacteria</taxon>
        <taxon>Hyphomicrobiales</taxon>
        <taxon>Methylobacteriaceae</taxon>
        <taxon>Methylobacterium</taxon>
    </lineage>
</organism>
<dbReference type="AlphaFoldDB" id="A0A512JMF0"/>
<dbReference type="Proteomes" id="UP000321750">
    <property type="component" value="Unassembled WGS sequence"/>
</dbReference>
<evidence type="ECO:0000256" key="1">
    <source>
        <dbReference type="SAM" id="MobiDB-lite"/>
    </source>
</evidence>
<dbReference type="EMBL" id="BJZV01000016">
    <property type="protein sequence ID" value="GEP11150.1"/>
    <property type="molecule type" value="Genomic_DNA"/>
</dbReference>
<evidence type="ECO:0000313" key="3">
    <source>
        <dbReference type="Proteomes" id="UP000321750"/>
    </source>
</evidence>
<keyword evidence="3" id="KW-1185">Reference proteome</keyword>
<comment type="caution">
    <text evidence="2">The sequence shown here is derived from an EMBL/GenBank/DDBJ whole genome shotgun (WGS) entry which is preliminary data.</text>
</comment>
<evidence type="ECO:0000313" key="2">
    <source>
        <dbReference type="EMBL" id="GEP11150.1"/>
    </source>
</evidence>
<sequence length="99" mass="9699">MPFDQGRVAGGWSGAATVPAGDGGTGSPTPRGAGMASPLRIASRSLRAPAIPSVPPGAVAGSLPAGAPVDWAKAGKVEAIIPHASIAADIILRMIKNLP</sequence>
<gene>
    <name evidence="2" type="ORF">MGN01_29950</name>
</gene>
<proteinExistence type="predicted"/>